<feature type="transmembrane region" description="Helical" evidence="7">
    <location>
        <begin position="32"/>
        <end position="54"/>
    </location>
</feature>
<comment type="subcellular location">
    <subcellularLocation>
        <location evidence="1">Membrane</location>
        <topology evidence="1">Multi-pass membrane protein</topology>
    </subcellularLocation>
</comment>
<feature type="transmembrane region" description="Helical" evidence="7">
    <location>
        <begin position="103"/>
        <end position="128"/>
    </location>
</feature>
<keyword evidence="3 7" id="KW-0812">Transmembrane</keyword>
<evidence type="ECO:0000256" key="5">
    <source>
        <dbReference type="ARBA" id="ARBA00023136"/>
    </source>
</evidence>
<evidence type="ECO:0000313" key="8">
    <source>
        <dbReference type="EMBL" id="RBM04271.1"/>
    </source>
</evidence>
<feature type="transmembrane region" description="Helical" evidence="7">
    <location>
        <begin position="281"/>
        <end position="305"/>
    </location>
</feature>
<feature type="transmembrane region" description="Helical" evidence="7">
    <location>
        <begin position="148"/>
        <end position="169"/>
    </location>
</feature>
<dbReference type="PANTHER" id="PTHR43243:SF4">
    <property type="entry name" value="CATIONIC AMINO ACID TRANSPORTER 4"/>
    <property type="match status" value="1"/>
</dbReference>
<dbReference type="PIRSF" id="PIRSF006060">
    <property type="entry name" value="AA_transporter"/>
    <property type="match status" value="1"/>
</dbReference>
<feature type="region of interest" description="Disordered" evidence="6">
    <location>
        <begin position="492"/>
        <end position="513"/>
    </location>
</feature>
<dbReference type="RefSeq" id="WP_113606490.1">
    <property type="nucleotide sequence ID" value="NZ_POAF01000001.1"/>
</dbReference>
<dbReference type="Gene3D" id="1.20.1740.10">
    <property type="entry name" value="Amino acid/polyamine transporter I"/>
    <property type="match status" value="1"/>
</dbReference>
<evidence type="ECO:0000256" key="6">
    <source>
        <dbReference type="SAM" id="MobiDB-lite"/>
    </source>
</evidence>
<evidence type="ECO:0000256" key="7">
    <source>
        <dbReference type="SAM" id="Phobius"/>
    </source>
</evidence>
<dbReference type="PANTHER" id="PTHR43243">
    <property type="entry name" value="INNER MEMBRANE TRANSPORTER YGJI-RELATED"/>
    <property type="match status" value="1"/>
</dbReference>
<dbReference type="EMBL" id="POAF01000001">
    <property type="protein sequence ID" value="RBM04271.1"/>
    <property type="molecule type" value="Genomic_DNA"/>
</dbReference>
<feature type="transmembrane region" description="Helical" evidence="7">
    <location>
        <begin position="331"/>
        <end position="358"/>
    </location>
</feature>
<feature type="transmembrane region" description="Helical" evidence="7">
    <location>
        <begin position="181"/>
        <end position="201"/>
    </location>
</feature>
<reference evidence="8 9" key="1">
    <citation type="submission" date="2018-01" db="EMBL/GenBank/DDBJ databases">
        <title>Glutamicibacter soli strain NHPC-3 Whole genome sequence and assembly.</title>
        <authorList>
            <person name="Choudhury P."/>
            <person name="Gupta D."/>
            <person name="Sengupta K."/>
            <person name="Jawed A."/>
            <person name="Sultana N."/>
            <person name="Saha P."/>
        </authorList>
    </citation>
    <scope>NUCLEOTIDE SEQUENCE [LARGE SCALE GENOMIC DNA]</scope>
    <source>
        <strain evidence="8 9">NHPC-3</strain>
    </source>
</reference>
<evidence type="ECO:0000313" key="9">
    <source>
        <dbReference type="Proteomes" id="UP000252167"/>
    </source>
</evidence>
<sequence length="513" mass="53782">MSLFRTKPVESFLADAAGPGRQLKRTLNTWDLMIMGVAVSVGAGIFSVGARAAANFAGPAVTVSFVIAALTCAMAIMCYAEFATAIPVAGSAYVFSYATMGEFIAWIIGWNLILELFTAAAVIAKYWGIYLTEVFQFAGIHLSATIDLGPVTMSWGPLLIVALFTVLLVLGTKLSATVGNVFTVIKIAVVLFVIAAGLFYFNADNITPFVPEAVPSAGNGTADVLQQSLFSFATGAAPAQYGVAGVLAGAALVFFAFVGFDVVATSAEEVKNPNKTLPRGIFAGLALTTLLYIGVSFALTGMVSYKDLAAVENPTLATAFAAVGNDGAASIIAVGSLIGLTTVVMVLLMGLTRVVLAISRDGLLPHSLSKVSAKRGTPVRITVVCGILVALAAGFTRVDVLEEMINIGTLSAFVMVSLGILVLRRKRPDLKPAFRVPFGPVIPIVSALLCTYLMLNLAIETWMYFVVWLVIGVVIYFAYGRGHSRLNDEDVAENTASAEGGPELEDSSAASAR</sequence>
<keyword evidence="2" id="KW-0813">Transport</keyword>
<feature type="transmembrane region" description="Helical" evidence="7">
    <location>
        <begin position="60"/>
        <end position="82"/>
    </location>
</feature>
<evidence type="ECO:0000256" key="1">
    <source>
        <dbReference type="ARBA" id="ARBA00004141"/>
    </source>
</evidence>
<evidence type="ECO:0000256" key="2">
    <source>
        <dbReference type="ARBA" id="ARBA00022448"/>
    </source>
</evidence>
<protein>
    <submittedName>
        <fullName evidence="8">Amino acid permease</fullName>
    </submittedName>
</protein>
<dbReference type="AlphaFoldDB" id="A0A365YNH0"/>
<dbReference type="InterPro" id="IPR002293">
    <property type="entry name" value="AA/rel_permease1"/>
</dbReference>
<feature type="transmembrane region" description="Helical" evidence="7">
    <location>
        <begin position="239"/>
        <end position="260"/>
    </location>
</feature>
<feature type="transmembrane region" description="Helical" evidence="7">
    <location>
        <begin position="461"/>
        <end position="479"/>
    </location>
</feature>
<name>A0A365YNH0_9MICC</name>
<feature type="transmembrane region" description="Helical" evidence="7">
    <location>
        <begin position="404"/>
        <end position="424"/>
    </location>
</feature>
<accession>A0A365YNH0</accession>
<feature type="transmembrane region" description="Helical" evidence="7">
    <location>
        <begin position="379"/>
        <end position="398"/>
    </location>
</feature>
<dbReference type="Proteomes" id="UP000252167">
    <property type="component" value="Unassembled WGS sequence"/>
</dbReference>
<organism evidence="8 9">
    <name type="scientific">Glutamicibacter soli</name>
    <dbReference type="NCBI Taxonomy" id="453836"/>
    <lineage>
        <taxon>Bacteria</taxon>
        <taxon>Bacillati</taxon>
        <taxon>Actinomycetota</taxon>
        <taxon>Actinomycetes</taxon>
        <taxon>Micrococcales</taxon>
        <taxon>Micrococcaceae</taxon>
        <taxon>Glutamicibacter</taxon>
    </lineage>
</organism>
<keyword evidence="4 7" id="KW-1133">Transmembrane helix</keyword>
<keyword evidence="9" id="KW-1185">Reference proteome</keyword>
<keyword evidence="5 7" id="KW-0472">Membrane</keyword>
<comment type="caution">
    <text evidence="8">The sequence shown here is derived from an EMBL/GenBank/DDBJ whole genome shotgun (WGS) entry which is preliminary data.</text>
</comment>
<gene>
    <name evidence="8" type="ORF">C1H84_03050</name>
</gene>
<feature type="transmembrane region" description="Helical" evidence="7">
    <location>
        <begin position="436"/>
        <end position="455"/>
    </location>
</feature>
<dbReference type="Pfam" id="PF13520">
    <property type="entry name" value="AA_permease_2"/>
    <property type="match status" value="1"/>
</dbReference>
<dbReference type="GO" id="GO:0015171">
    <property type="term" value="F:amino acid transmembrane transporter activity"/>
    <property type="evidence" value="ECO:0007669"/>
    <property type="project" value="TreeGrafter"/>
</dbReference>
<evidence type="ECO:0000256" key="3">
    <source>
        <dbReference type="ARBA" id="ARBA00022692"/>
    </source>
</evidence>
<evidence type="ECO:0000256" key="4">
    <source>
        <dbReference type="ARBA" id="ARBA00022989"/>
    </source>
</evidence>
<dbReference type="GO" id="GO:0016020">
    <property type="term" value="C:membrane"/>
    <property type="evidence" value="ECO:0007669"/>
    <property type="project" value="UniProtKB-SubCell"/>
</dbReference>
<proteinExistence type="predicted"/>